<evidence type="ECO:0000313" key="3">
    <source>
        <dbReference type="Proteomes" id="UP000663888"/>
    </source>
</evidence>
<proteinExistence type="predicted"/>
<gene>
    <name evidence="2" type="ORF">RDB_LOCUS28075</name>
</gene>
<comment type="caution">
    <text evidence="2">The sequence shown here is derived from an EMBL/GenBank/DDBJ whole genome shotgun (WGS) entry which is preliminary data.</text>
</comment>
<sequence length="121" mass="14184">RKKYCECCDEYVTTETYKAHLRAHEGLPRLPKKKRLERKRLRQYLCRLSSRESINAYRNRSPPSPQSPKPMDFPNLPSRSPSLGLDLGAIPEVEMDDLWEQVMQSRAKNGKRIYLIHITSI</sequence>
<dbReference type="Proteomes" id="UP000663888">
    <property type="component" value="Unassembled WGS sequence"/>
</dbReference>
<name>A0A8H2XHM5_9AGAM</name>
<feature type="region of interest" description="Disordered" evidence="1">
    <location>
        <begin position="53"/>
        <end position="83"/>
    </location>
</feature>
<evidence type="ECO:0000313" key="2">
    <source>
        <dbReference type="EMBL" id="CAE6425361.1"/>
    </source>
</evidence>
<reference evidence="2" key="1">
    <citation type="submission" date="2021-01" db="EMBL/GenBank/DDBJ databases">
        <authorList>
            <person name="Kaushik A."/>
        </authorList>
    </citation>
    <scope>NUCLEOTIDE SEQUENCE</scope>
    <source>
        <strain evidence="2">AG4-R118</strain>
    </source>
</reference>
<dbReference type="EMBL" id="CAJMWX010000732">
    <property type="protein sequence ID" value="CAE6425361.1"/>
    <property type="molecule type" value="Genomic_DNA"/>
</dbReference>
<dbReference type="AlphaFoldDB" id="A0A8H2XHM5"/>
<accession>A0A8H2XHM5</accession>
<organism evidence="2 3">
    <name type="scientific">Rhizoctonia solani</name>
    <dbReference type="NCBI Taxonomy" id="456999"/>
    <lineage>
        <taxon>Eukaryota</taxon>
        <taxon>Fungi</taxon>
        <taxon>Dikarya</taxon>
        <taxon>Basidiomycota</taxon>
        <taxon>Agaricomycotina</taxon>
        <taxon>Agaricomycetes</taxon>
        <taxon>Cantharellales</taxon>
        <taxon>Ceratobasidiaceae</taxon>
        <taxon>Rhizoctonia</taxon>
    </lineage>
</organism>
<protein>
    <submittedName>
        <fullName evidence="2">Uncharacterized protein</fullName>
    </submittedName>
</protein>
<evidence type="ECO:0000256" key="1">
    <source>
        <dbReference type="SAM" id="MobiDB-lite"/>
    </source>
</evidence>
<feature type="non-terminal residue" evidence="2">
    <location>
        <position position="121"/>
    </location>
</feature>